<dbReference type="STRING" id="230819.A0A5C3KI43"/>
<evidence type="ECO:0000313" key="4">
    <source>
        <dbReference type="Proteomes" id="UP000307440"/>
    </source>
</evidence>
<dbReference type="Proteomes" id="UP000307440">
    <property type="component" value="Unassembled WGS sequence"/>
</dbReference>
<reference evidence="3 4" key="1">
    <citation type="journal article" date="2019" name="Nat. Ecol. Evol.">
        <title>Megaphylogeny resolves global patterns of mushroom evolution.</title>
        <authorList>
            <person name="Varga T."/>
            <person name="Krizsan K."/>
            <person name="Foldi C."/>
            <person name="Dima B."/>
            <person name="Sanchez-Garcia M."/>
            <person name="Sanchez-Ramirez S."/>
            <person name="Szollosi G.J."/>
            <person name="Szarkandi J.G."/>
            <person name="Papp V."/>
            <person name="Albert L."/>
            <person name="Andreopoulos W."/>
            <person name="Angelini C."/>
            <person name="Antonin V."/>
            <person name="Barry K.W."/>
            <person name="Bougher N.L."/>
            <person name="Buchanan P."/>
            <person name="Buyck B."/>
            <person name="Bense V."/>
            <person name="Catcheside P."/>
            <person name="Chovatia M."/>
            <person name="Cooper J."/>
            <person name="Damon W."/>
            <person name="Desjardin D."/>
            <person name="Finy P."/>
            <person name="Geml J."/>
            <person name="Haridas S."/>
            <person name="Hughes K."/>
            <person name="Justo A."/>
            <person name="Karasinski D."/>
            <person name="Kautmanova I."/>
            <person name="Kiss B."/>
            <person name="Kocsube S."/>
            <person name="Kotiranta H."/>
            <person name="LaButti K.M."/>
            <person name="Lechner B.E."/>
            <person name="Liimatainen K."/>
            <person name="Lipzen A."/>
            <person name="Lukacs Z."/>
            <person name="Mihaltcheva S."/>
            <person name="Morgado L.N."/>
            <person name="Niskanen T."/>
            <person name="Noordeloos M.E."/>
            <person name="Ohm R.A."/>
            <person name="Ortiz-Santana B."/>
            <person name="Ovrebo C."/>
            <person name="Racz N."/>
            <person name="Riley R."/>
            <person name="Savchenko A."/>
            <person name="Shiryaev A."/>
            <person name="Soop K."/>
            <person name="Spirin V."/>
            <person name="Szebenyi C."/>
            <person name="Tomsovsky M."/>
            <person name="Tulloss R.E."/>
            <person name="Uehling J."/>
            <person name="Grigoriev I.V."/>
            <person name="Vagvolgyi C."/>
            <person name="Papp T."/>
            <person name="Martin F.M."/>
            <person name="Miettinen O."/>
            <person name="Hibbett D.S."/>
            <person name="Nagy L.G."/>
        </authorList>
    </citation>
    <scope>NUCLEOTIDE SEQUENCE [LARGE SCALE GENOMIC DNA]</scope>
    <source>
        <strain evidence="3 4">CBS 121175</strain>
    </source>
</reference>
<keyword evidence="4" id="KW-1185">Reference proteome</keyword>
<evidence type="ECO:0000256" key="1">
    <source>
        <dbReference type="SAM" id="Coils"/>
    </source>
</evidence>
<gene>
    <name evidence="3" type="ORF">FA15DRAFT_167340</name>
</gene>
<feature type="region of interest" description="Disordered" evidence="2">
    <location>
        <begin position="1"/>
        <end position="52"/>
    </location>
</feature>
<protein>
    <submittedName>
        <fullName evidence="3">Uncharacterized protein</fullName>
    </submittedName>
</protein>
<evidence type="ECO:0000313" key="3">
    <source>
        <dbReference type="EMBL" id="TFK19587.1"/>
    </source>
</evidence>
<accession>A0A5C3KI43</accession>
<organism evidence="3 4">
    <name type="scientific">Coprinopsis marcescibilis</name>
    <name type="common">Agaric fungus</name>
    <name type="synonym">Psathyrella marcescibilis</name>
    <dbReference type="NCBI Taxonomy" id="230819"/>
    <lineage>
        <taxon>Eukaryota</taxon>
        <taxon>Fungi</taxon>
        <taxon>Dikarya</taxon>
        <taxon>Basidiomycota</taxon>
        <taxon>Agaricomycotina</taxon>
        <taxon>Agaricomycetes</taxon>
        <taxon>Agaricomycetidae</taxon>
        <taxon>Agaricales</taxon>
        <taxon>Agaricineae</taxon>
        <taxon>Psathyrellaceae</taxon>
        <taxon>Coprinopsis</taxon>
    </lineage>
</organism>
<dbReference type="OrthoDB" id="3256901at2759"/>
<name>A0A5C3KI43_COPMA</name>
<sequence>MTFHRVHGSSDNISSMLKEPRTPLGARKAQGKIQAAQGHSPALATTKTSNNPDRDALRILQSLKALGAPGISDTDFVRLNQGAFGEILAFVAHHVRGREGTREARLKLENQTRYPAEQNRYQIPRRHGVGATVDEQVANAASLLKSSVEEVEATLKAAEDAEVRMKDLQHQHDRLQKEVAAKRKADLLLDVLEQRETIRQARMDELGGLMQRLKIAIGSKEPVNVDGVSSTNWVVSKDGGAKTNQSHVTAGTLAVRS</sequence>
<keyword evidence="1" id="KW-0175">Coiled coil</keyword>
<dbReference type="AlphaFoldDB" id="A0A5C3KI43"/>
<feature type="coiled-coil region" evidence="1">
    <location>
        <begin position="141"/>
        <end position="185"/>
    </location>
</feature>
<dbReference type="EMBL" id="ML210333">
    <property type="protein sequence ID" value="TFK19587.1"/>
    <property type="molecule type" value="Genomic_DNA"/>
</dbReference>
<evidence type="ECO:0000256" key="2">
    <source>
        <dbReference type="SAM" id="MobiDB-lite"/>
    </source>
</evidence>
<proteinExistence type="predicted"/>